<dbReference type="InterPro" id="IPR004045">
    <property type="entry name" value="Glutathione_S-Trfase_N"/>
</dbReference>
<dbReference type="SFLD" id="SFLDS00019">
    <property type="entry name" value="Glutathione_Transferase_(cytos"/>
    <property type="match status" value="1"/>
</dbReference>
<dbReference type="PANTHER" id="PTHR45288">
    <property type="entry name" value="THIOREDOXIN FAMILY PROTEIN"/>
    <property type="match status" value="1"/>
</dbReference>
<dbReference type="EMBL" id="HBGA01045844">
    <property type="protein sequence ID" value="CAD9005686.1"/>
    <property type="molecule type" value="Transcribed_RNA"/>
</dbReference>
<dbReference type="PROSITE" id="PS50404">
    <property type="entry name" value="GST_NTER"/>
    <property type="match status" value="1"/>
</dbReference>
<dbReference type="InterPro" id="IPR036249">
    <property type="entry name" value="Thioredoxin-like_sf"/>
</dbReference>
<dbReference type="Pfam" id="PF13417">
    <property type="entry name" value="GST_N_3"/>
    <property type="match status" value="2"/>
</dbReference>
<keyword evidence="1" id="KW-0812">Transmembrane</keyword>
<feature type="transmembrane region" description="Helical" evidence="1">
    <location>
        <begin position="125"/>
        <end position="143"/>
    </location>
</feature>
<gene>
    <name evidence="3" type="ORF">EGYM00392_LOCUS16774</name>
</gene>
<accession>A0A7S1N935</accession>
<feature type="domain" description="GST N-terminal" evidence="2">
    <location>
        <begin position="371"/>
        <end position="452"/>
    </location>
</feature>
<dbReference type="SUPFAM" id="SSF52833">
    <property type="entry name" value="Thioredoxin-like"/>
    <property type="match status" value="2"/>
</dbReference>
<dbReference type="PANTHER" id="PTHR45288:SF1">
    <property type="entry name" value="THIOREDOXIN FAMILY PROTEIN"/>
    <property type="match status" value="1"/>
</dbReference>
<protein>
    <recommendedName>
        <fullName evidence="2">GST N-terminal domain-containing protein</fullName>
    </recommendedName>
</protein>
<feature type="transmembrane region" description="Helical" evidence="1">
    <location>
        <begin position="32"/>
        <end position="49"/>
    </location>
</feature>
<dbReference type="SFLD" id="SFLDG01181">
    <property type="entry name" value="SUF2"/>
    <property type="match status" value="1"/>
</dbReference>
<evidence type="ECO:0000256" key="1">
    <source>
        <dbReference type="SAM" id="Phobius"/>
    </source>
</evidence>
<evidence type="ECO:0000259" key="2">
    <source>
        <dbReference type="PROSITE" id="PS50404"/>
    </source>
</evidence>
<dbReference type="PROSITE" id="PS51354">
    <property type="entry name" value="GLUTAREDOXIN_2"/>
    <property type="match status" value="1"/>
</dbReference>
<dbReference type="InterPro" id="IPR040079">
    <property type="entry name" value="Glutathione_S-Trfase"/>
</dbReference>
<sequence length="452" mass="48851">MSSVLDEACDTVAIPLPPPPTGMKVSGMDRRWTLGLVGLVAFALVWASPSSGIVSTTLWASPASVMPNTVRPLTSAPQPVAQTQPPARMAHAAIASRVSKPVPTMMARGLTPHAVPLAPGPRRSWGLYTACLAGVLLTLALGLRLQAWRALHKAPDRIVMTAVAGDGEIKVPDDFKPPEPKTFALPKGEELRVLLAALPAVPRLYLGIIVNGWAPSVANDDDGGQQYSIARLFGKKLVEKSTTPPATRPEQPLQLWEFQGCPYCRKVREAITFLDLDVQFFPCPKDGPTYRADAKGTRGWKTFPHMIDPNTGADLASSGEIIDYLFEIYGGGAQVPFLLGSNPLNMVTLFMAALLRIGPGSSYVASRKPAKPLELWAYEPSPFSVIARETLSELELPHILHPCARGSANRDALVARAGRFQVPYLEDPNTGVKMFESTAIAKYLYDVYALPK</sequence>
<keyword evidence="1" id="KW-0472">Membrane</keyword>
<dbReference type="AlphaFoldDB" id="A0A7S1N935"/>
<keyword evidence="1" id="KW-1133">Transmembrane helix</keyword>
<dbReference type="GO" id="GO:0009507">
    <property type="term" value="C:chloroplast"/>
    <property type="evidence" value="ECO:0007669"/>
    <property type="project" value="TreeGrafter"/>
</dbReference>
<organism evidence="3">
    <name type="scientific">Eutreptiella gymnastica</name>
    <dbReference type="NCBI Taxonomy" id="73025"/>
    <lineage>
        <taxon>Eukaryota</taxon>
        <taxon>Discoba</taxon>
        <taxon>Euglenozoa</taxon>
        <taxon>Euglenida</taxon>
        <taxon>Spirocuta</taxon>
        <taxon>Euglenophyceae</taxon>
        <taxon>Eutreptiales</taxon>
        <taxon>Eutreptiaceae</taxon>
        <taxon>Eutreptiella</taxon>
    </lineage>
</organism>
<evidence type="ECO:0000313" key="3">
    <source>
        <dbReference type="EMBL" id="CAD9005686.1"/>
    </source>
</evidence>
<dbReference type="Gene3D" id="3.40.30.10">
    <property type="entry name" value="Glutaredoxin"/>
    <property type="match status" value="2"/>
</dbReference>
<reference evidence="3" key="1">
    <citation type="submission" date="2021-01" db="EMBL/GenBank/DDBJ databases">
        <authorList>
            <person name="Corre E."/>
            <person name="Pelletier E."/>
            <person name="Niang G."/>
            <person name="Scheremetjew M."/>
            <person name="Finn R."/>
            <person name="Kale V."/>
            <person name="Holt S."/>
            <person name="Cochrane G."/>
            <person name="Meng A."/>
            <person name="Brown T."/>
            <person name="Cohen L."/>
        </authorList>
    </citation>
    <scope>NUCLEOTIDE SEQUENCE</scope>
    <source>
        <strain evidence="3">NIES-381</strain>
    </source>
</reference>
<name>A0A7S1N935_9EUGL</name>
<proteinExistence type="predicted"/>